<dbReference type="AlphaFoldDB" id="A0AAV1IKZ4"/>
<dbReference type="InterPro" id="IPR015943">
    <property type="entry name" value="WD40/YVTN_repeat-like_dom_sf"/>
</dbReference>
<organism evidence="7 8">
    <name type="scientific">Coccomyxa viridis</name>
    <dbReference type="NCBI Taxonomy" id="1274662"/>
    <lineage>
        <taxon>Eukaryota</taxon>
        <taxon>Viridiplantae</taxon>
        <taxon>Chlorophyta</taxon>
        <taxon>core chlorophytes</taxon>
        <taxon>Trebouxiophyceae</taxon>
        <taxon>Trebouxiophyceae incertae sedis</taxon>
        <taxon>Coccomyxaceae</taxon>
        <taxon>Coccomyxa</taxon>
    </lineage>
</organism>
<feature type="repeat" description="WD" evidence="5">
    <location>
        <begin position="319"/>
        <end position="360"/>
    </location>
</feature>
<feature type="compositionally biased region" description="Basic and acidic residues" evidence="6">
    <location>
        <begin position="9"/>
        <end position="21"/>
    </location>
</feature>
<evidence type="ECO:0000256" key="1">
    <source>
        <dbReference type="ARBA" id="ARBA00004496"/>
    </source>
</evidence>
<feature type="repeat" description="WD" evidence="5">
    <location>
        <begin position="236"/>
        <end position="277"/>
    </location>
</feature>
<keyword evidence="2" id="KW-0963">Cytoplasm</keyword>
<feature type="repeat" description="WD" evidence="5">
    <location>
        <begin position="361"/>
        <end position="396"/>
    </location>
</feature>
<feature type="repeat" description="WD" evidence="5">
    <location>
        <begin position="61"/>
        <end position="102"/>
    </location>
</feature>
<gene>
    <name evidence="7" type="ORF">CVIRNUC_010716</name>
</gene>
<comment type="subcellular location">
    <subcellularLocation>
        <location evidence="1">Cytoplasm</location>
    </subcellularLocation>
</comment>
<dbReference type="PROSITE" id="PS50294">
    <property type="entry name" value="WD_REPEATS_REGION"/>
    <property type="match status" value="3"/>
</dbReference>
<evidence type="ECO:0008006" key="9">
    <source>
        <dbReference type="Google" id="ProtNLM"/>
    </source>
</evidence>
<dbReference type="SUPFAM" id="SSF50978">
    <property type="entry name" value="WD40 repeat-like"/>
    <property type="match status" value="1"/>
</dbReference>
<feature type="compositionally biased region" description="Acidic residues" evidence="6">
    <location>
        <begin position="38"/>
        <end position="54"/>
    </location>
</feature>
<evidence type="ECO:0000256" key="3">
    <source>
        <dbReference type="ARBA" id="ARBA00022574"/>
    </source>
</evidence>
<keyword evidence="4" id="KW-0677">Repeat</keyword>
<dbReference type="GO" id="GO:0005737">
    <property type="term" value="C:cytoplasm"/>
    <property type="evidence" value="ECO:0007669"/>
    <property type="project" value="UniProtKB-SubCell"/>
</dbReference>
<dbReference type="InterPro" id="IPR011047">
    <property type="entry name" value="Quinoprotein_ADH-like_sf"/>
</dbReference>
<keyword evidence="8" id="KW-1185">Reference proteome</keyword>
<feature type="repeat" description="WD" evidence="5">
    <location>
        <begin position="278"/>
        <end position="319"/>
    </location>
</feature>
<dbReference type="EMBL" id="CAUYUE010000017">
    <property type="protein sequence ID" value="CAK0787496.1"/>
    <property type="molecule type" value="Genomic_DNA"/>
</dbReference>
<dbReference type="InterPro" id="IPR036322">
    <property type="entry name" value="WD40_repeat_dom_sf"/>
</dbReference>
<evidence type="ECO:0000256" key="6">
    <source>
        <dbReference type="SAM" id="MobiDB-lite"/>
    </source>
</evidence>
<feature type="repeat" description="WD" evidence="5">
    <location>
        <begin position="189"/>
        <end position="232"/>
    </location>
</feature>
<protein>
    <recommendedName>
        <fullName evidence="9">Angio-associated migratory cell protein</fullName>
    </recommendedName>
</protein>
<dbReference type="Proteomes" id="UP001314263">
    <property type="component" value="Unassembled WGS sequence"/>
</dbReference>
<evidence type="ECO:0000256" key="4">
    <source>
        <dbReference type="ARBA" id="ARBA00022737"/>
    </source>
</evidence>
<dbReference type="Pfam" id="PF00400">
    <property type="entry name" value="WD40"/>
    <property type="match status" value="8"/>
</dbReference>
<name>A0AAV1IKZ4_9CHLO</name>
<dbReference type="SMART" id="SM00320">
    <property type="entry name" value="WD40"/>
    <property type="match status" value="8"/>
</dbReference>
<dbReference type="InterPro" id="IPR001680">
    <property type="entry name" value="WD40_rpt"/>
</dbReference>
<sequence length="396" mass="41700">MSSEDEEEHFVGDEHGLHGDGEVVADLVGGDMQHDGEDASDIDESFPENANADEDDSIHTFDGHKDAIFSVAWHPTSDLVASGSADDKVFMWQVSDDTGASTRELSGHTDTVGVLAFSKSGNLLASGGLDGRVGIWETSSGQRRHMLEGPGGAIEWLHWHPKGDVILAGTDEFTVWLWNAQTGACMQVFTGHGGAVTCGQFSPDGRAVVTGGGEGDCSLRVWDPKSGTCLHTVQGTQFHSAGITALAMSPDSVTVLTGAEDGSACLTNVQTGRLLGTLSGHTDSIEAACMAHMLPFSATASVDGRLLIWDTATLSVRATCRHPEAVVGMELHPTKPVIFTACLDGRLRGWDARDGSCVKEYTGHTEGIQALALSQDGSYAITGSDDKTVRIFATGV</sequence>
<dbReference type="PROSITE" id="PS00678">
    <property type="entry name" value="WD_REPEATS_1"/>
    <property type="match status" value="2"/>
</dbReference>
<dbReference type="SUPFAM" id="SSF50998">
    <property type="entry name" value="Quinoprotein alcohol dehydrogenase-like"/>
    <property type="match status" value="1"/>
</dbReference>
<accession>A0AAV1IKZ4</accession>
<dbReference type="FunFam" id="2.130.10.10:FF:000074">
    <property type="entry name" value="Angio-associated migratory cell protein-like protein"/>
    <property type="match status" value="1"/>
</dbReference>
<dbReference type="InterPro" id="IPR051179">
    <property type="entry name" value="WD_repeat_multifunction"/>
</dbReference>
<reference evidence="7 8" key="1">
    <citation type="submission" date="2023-10" db="EMBL/GenBank/DDBJ databases">
        <authorList>
            <person name="Maclean D."/>
            <person name="Macfadyen A."/>
        </authorList>
    </citation>
    <scope>NUCLEOTIDE SEQUENCE [LARGE SCALE GENOMIC DNA]</scope>
</reference>
<dbReference type="InterPro" id="IPR019775">
    <property type="entry name" value="WD40_repeat_CS"/>
</dbReference>
<dbReference type="PANTHER" id="PTHR19857:SF8">
    <property type="entry name" value="ANGIO-ASSOCIATED MIGRATORY CELL PROTEIN"/>
    <property type="match status" value="1"/>
</dbReference>
<dbReference type="CDD" id="cd00200">
    <property type="entry name" value="WD40"/>
    <property type="match status" value="1"/>
</dbReference>
<feature type="repeat" description="WD" evidence="5">
    <location>
        <begin position="147"/>
        <end position="188"/>
    </location>
</feature>
<evidence type="ECO:0000256" key="5">
    <source>
        <dbReference type="PROSITE-ProRule" id="PRU00221"/>
    </source>
</evidence>
<feature type="region of interest" description="Disordered" evidence="6">
    <location>
        <begin position="1"/>
        <end position="54"/>
    </location>
</feature>
<comment type="caution">
    <text evidence="7">The sequence shown here is derived from an EMBL/GenBank/DDBJ whole genome shotgun (WGS) entry which is preliminary data.</text>
</comment>
<evidence type="ECO:0000313" key="7">
    <source>
        <dbReference type="EMBL" id="CAK0787496.1"/>
    </source>
</evidence>
<evidence type="ECO:0000256" key="2">
    <source>
        <dbReference type="ARBA" id="ARBA00022490"/>
    </source>
</evidence>
<dbReference type="PROSITE" id="PS50082">
    <property type="entry name" value="WD_REPEATS_2"/>
    <property type="match status" value="8"/>
</dbReference>
<dbReference type="PANTHER" id="PTHR19857">
    <property type="entry name" value="MITOCHONDRIAL DIVISION PROTEIN 1-RELATED"/>
    <property type="match status" value="1"/>
</dbReference>
<feature type="repeat" description="WD" evidence="5">
    <location>
        <begin position="105"/>
        <end position="146"/>
    </location>
</feature>
<evidence type="ECO:0000313" key="8">
    <source>
        <dbReference type="Proteomes" id="UP001314263"/>
    </source>
</evidence>
<dbReference type="Gene3D" id="2.130.10.10">
    <property type="entry name" value="YVTN repeat-like/Quinoprotein amine dehydrogenase"/>
    <property type="match status" value="1"/>
</dbReference>
<keyword evidence="3 5" id="KW-0853">WD repeat</keyword>
<proteinExistence type="predicted"/>